<organism evidence="1 2">
    <name type="scientific">Dendrolimus kikuchii</name>
    <dbReference type="NCBI Taxonomy" id="765133"/>
    <lineage>
        <taxon>Eukaryota</taxon>
        <taxon>Metazoa</taxon>
        <taxon>Ecdysozoa</taxon>
        <taxon>Arthropoda</taxon>
        <taxon>Hexapoda</taxon>
        <taxon>Insecta</taxon>
        <taxon>Pterygota</taxon>
        <taxon>Neoptera</taxon>
        <taxon>Endopterygota</taxon>
        <taxon>Lepidoptera</taxon>
        <taxon>Glossata</taxon>
        <taxon>Ditrysia</taxon>
        <taxon>Bombycoidea</taxon>
        <taxon>Lasiocampidae</taxon>
        <taxon>Dendrolimus</taxon>
    </lineage>
</organism>
<dbReference type="EMBL" id="CM034406">
    <property type="protein sequence ID" value="KAJ0172978.1"/>
    <property type="molecule type" value="Genomic_DNA"/>
</dbReference>
<reference evidence="1 2" key="1">
    <citation type="journal article" date="2021" name="Front. Genet.">
        <title>Chromosome-Level Genome Assembly Reveals Significant Gene Expansion in the Toll and IMD Signaling Pathways of Dendrolimus kikuchii.</title>
        <authorList>
            <person name="Zhou J."/>
            <person name="Wu P."/>
            <person name="Xiong Z."/>
            <person name="Liu N."/>
            <person name="Zhao N."/>
            <person name="Ji M."/>
            <person name="Qiu Y."/>
            <person name="Yang B."/>
        </authorList>
    </citation>
    <scope>NUCLEOTIDE SEQUENCE [LARGE SCALE GENOMIC DNA]</scope>
    <source>
        <strain evidence="1">Ann1</strain>
    </source>
</reference>
<protein>
    <submittedName>
        <fullName evidence="1">Uncharacterized protein</fullName>
    </submittedName>
</protein>
<evidence type="ECO:0000313" key="1">
    <source>
        <dbReference type="EMBL" id="KAJ0172978.1"/>
    </source>
</evidence>
<comment type="caution">
    <text evidence="1">The sequence shown here is derived from an EMBL/GenBank/DDBJ whole genome shotgun (WGS) entry which is preliminary data.</text>
</comment>
<proteinExistence type="predicted"/>
<dbReference type="Proteomes" id="UP000824533">
    <property type="component" value="Linkage Group LG20"/>
</dbReference>
<evidence type="ECO:0000313" key="2">
    <source>
        <dbReference type="Proteomes" id="UP000824533"/>
    </source>
</evidence>
<accession>A0ACC1CN64</accession>
<sequence length="520" mass="58910">MKLFFTFVVFAVMFVNADTDNPCASYKEDGYESVVCVCNQTYCDTVIRETPSDDQYVAYTTSKAGLRFSKSYGILEENDDTSISGATARLELKLDSLHQTIIGFGGAVTDSASINWKSLSEELQAHMVNSYFSSAGLQYNMLRVPIGGTDFSTRPYAYNELPINDFKLSNFSLAPEDNQYKIPLIKAAMQTSDCPIYMIGTVWSPPVWMKTNNAWHGFSRLKEEFYPTYVDYHIKFLDLYAAAGITAWAISTTNEPLNGVLDLTRFNSLGWTMARMANYIINYLGPTIRNSTHKHVKILVNDDQRLMIPYYFNSMVLKYPESLKYIDGVAVHYYVDAFFPATVLSDVSMFYPDKFVIATEACEGSLPWEEHGVILGSWTRAVNYINDIMTDLNYNVVGWIDWNLALDTNGGPNWASNFVDSAVVVLAKQRFVKQPIFYIMGHFSKFIPRGSQRIEVKESKCIFHSSFQNVAFLTPSNTIVLVIFNQKKANAVKIIINKKKIILRLDENSITTVEFKSPEV</sequence>
<keyword evidence="2" id="KW-1185">Reference proteome</keyword>
<name>A0ACC1CN64_9NEOP</name>
<gene>
    <name evidence="1" type="ORF">K1T71_011154</name>
</gene>